<gene>
    <name evidence="2" type="ORF">RRG08_051992</name>
</gene>
<keyword evidence="3" id="KW-1185">Reference proteome</keyword>
<sequence length="99" mass="10801">MDTTKAIDLPPGEYICRRYASTTFRGAPRTLLFLVPTGDNGEPTTDIRPLPRERGRNARRSRGVAEGARTPALQPRRGADNAAKEKRPPGLCRCGVGAR</sequence>
<dbReference type="EMBL" id="JAWDGP010004193">
    <property type="protein sequence ID" value="KAK3766848.1"/>
    <property type="molecule type" value="Genomic_DNA"/>
</dbReference>
<name>A0AAE0ZCN6_9GAST</name>
<evidence type="ECO:0000256" key="1">
    <source>
        <dbReference type="SAM" id="MobiDB-lite"/>
    </source>
</evidence>
<accession>A0AAE0ZCN6</accession>
<evidence type="ECO:0000313" key="3">
    <source>
        <dbReference type="Proteomes" id="UP001283361"/>
    </source>
</evidence>
<organism evidence="2 3">
    <name type="scientific">Elysia crispata</name>
    <name type="common">lettuce slug</name>
    <dbReference type="NCBI Taxonomy" id="231223"/>
    <lineage>
        <taxon>Eukaryota</taxon>
        <taxon>Metazoa</taxon>
        <taxon>Spiralia</taxon>
        <taxon>Lophotrochozoa</taxon>
        <taxon>Mollusca</taxon>
        <taxon>Gastropoda</taxon>
        <taxon>Heterobranchia</taxon>
        <taxon>Euthyneura</taxon>
        <taxon>Panpulmonata</taxon>
        <taxon>Sacoglossa</taxon>
        <taxon>Placobranchoidea</taxon>
        <taxon>Plakobranchidae</taxon>
        <taxon>Elysia</taxon>
    </lineage>
</organism>
<evidence type="ECO:0000313" key="2">
    <source>
        <dbReference type="EMBL" id="KAK3766848.1"/>
    </source>
</evidence>
<feature type="compositionally biased region" description="Basic and acidic residues" evidence="1">
    <location>
        <begin position="77"/>
        <end position="88"/>
    </location>
</feature>
<comment type="caution">
    <text evidence="2">The sequence shown here is derived from an EMBL/GenBank/DDBJ whole genome shotgun (WGS) entry which is preliminary data.</text>
</comment>
<dbReference type="Proteomes" id="UP001283361">
    <property type="component" value="Unassembled WGS sequence"/>
</dbReference>
<proteinExistence type="predicted"/>
<reference evidence="2" key="1">
    <citation type="journal article" date="2023" name="G3 (Bethesda)">
        <title>A reference genome for the long-term kleptoplast-retaining sea slug Elysia crispata morphotype clarki.</title>
        <authorList>
            <person name="Eastman K.E."/>
            <person name="Pendleton A.L."/>
            <person name="Shaikh M.A."/>
            <person name="Suttiyut T."/>
            <person name="Ogas R."/>
            <person name="Tomko P."/>
            <person name="Gavelis G."/>
            <person name="Widhalm J.R."/>
            <person name="Wisecaver J.H."/>
        </authorList>
    </citation>
    <scope>NUCLEOTIDE SEQUENCE</scope>
    <source>
        <strain evidence="2">ECLA1</strain>
    </source>
</reference>
<protein>
    <submittedName>
        <fullName evidence="2">Uncharacterized protein</fullName>
    </submittedName>
</protein>
<dbReference type="AlphaFoldDB" id="A0AAE0ZCN6"/>
<feature type="region of interest" description="Disordered" evidence="1">
    <location>
        <begin position="35"/>
        <end position="99"/>
    </location>
</feature>